<evidence type="ECO:0000256" key="4">
    <source>
        <dbReference type="PROSITE-ProRule" id="PRU01248"/>
    </source>
</evidence>
<dbReference type="InterPro" id="IPR044068">
    <property type="entry name" value="CB"/>
</dbReference>
<dbReference type="SUPFAM" id="SSF56349">
    <property type="entry name" value="DNA breaking-rejoining enzymes"/>
    <property type="match status" value="1"/>
</dbReference>
<dbReference type="Pfam" id="PF13495">
    <property type="entry name" value="Phage_int_SAM_4"/>
    <property type="match status" value="1"/>
</dbReference>
<dbReference type="Proteomes" id="UP000019276">
    <property type="component" value="Unassembled WGS sequence"/>
</dbReference>
<feature type="domain" description="Core-binding (CB)" evidence="6">
    <location>
        <begin position="2"/>
        <end position="80"/>
    </location>
</feature>
<proteinExistence type="predicted"/>
<evidence type="ECO:0000259" key="6">
    <source>
        <dbReference type="PROSITE" id="PS51900"/>
    </source>
</evidence>
<dbReference type="PROSITE" id="PS51898">
    <property type="entry name" value="TYR_RECOMBINASE"/>
    <property type="match status" value="1"/>
</dbReference>
<dbReference type="OrthoDB" id="9801717at2"/>
<keyword evidence="3" id="KW-0233">DNA recombination</keyword>
<dbReference type="AlphaFoldDB" id="W7QHZ0"/>
<dbReference type="PANTHER" id="PTHR30349:SF90">
    <property type="entry name" value="TYROSINE RECOMBINASE XERD"/>
    <property type="match status" value="1"/>
</dbReference>
<evidence type="ECO:0000256" key="3">
    <source>
        <dbReference type="ARBA" id="ARBA00023172"/>
    </source>
</evidence>
<dbReference type="Gene3D" id="1.10.443.10">
    <property type="entry name" value="Intergrase catalytic core"/>
    <property type="match status" value="1"/>
</dbReference>
<evidence type="ECO:0000259" key="5">
    <source>
        <dbReference type="PROSITE" id="PS51898"/>
    </source>
</evidence>
<organism evidence="7 8">
    <name type="scientific">Catenovulum agarivorans DS-2</name>
    <dbReference type="NCBI Taxonomy" id="1328313"/>
    <lineage>
        <taxon>Bacteria</taxon>
        <taxon>Pseudomonadati</taxon>
        <taxon>Pseudomonadota</taxon>
        <taxon>Gammaproteobacteria</taxon>
        <taxon>Alteromonadales</taxon>
        <taxon>Alteromonadaceae</taxon>
        <taxon>Catenovulum</taxon>
    </lineage>
</organism>
<dbReference type="InterPro" id="IPR004107">
    <property type="entry name" value="Integrase_SAM-like_N"/>
</dbReference>
<name>W7QHZ0_9ALTE</name>
<evidence type="ECO:0000313" key="8">
    <source>
        <dbReference type="Proteomes" id="UP000019276"/>
    </source>
</evidence>
<sequence>MNNLIQQVALEIEYRGYADKTRETYCQHLQQIEHYLGQPLDQVTEQDLNRYFASPAVRRLSRASVLIKVNSLNFLFKYILQKTFNIDIVVPKQRSKPPIYLTRNDIQSIIQQCTDLRIKTMVILAYACGLRLSELTQVKVRNIDGQRKTILIERGKGGKSRYVVVPESALQQLRVYWRIYHPSTWLFYSLRDFTTPIGKTTFSKALRKVAKQLGMEDRVSAHKLRHAYATHQLEAGMPLHQLQHRLGHSDIRTTQCYLHWLPELGHGGVDLLADVR</sequence>
<dbReference type="PROSITE" id="PS51900">
    <property type="entry name" value="CB"/>
    <property type="match status" value="1"/>
</dbReference>
<dbReference type="InterPro" id="IPR002104">
    <property type="entry name" value="Integrase_catalytic"/>
</dbReference>
<keyword evidence="8" id="KW-1185">Reference proteome</keyword>
<comment type="caution">
    <text evidence="7">The sequence shown here is derived from an EMBL/GenBank/DDBJ whole genome shotgun (WGS) entry which is preliminary data.</text>
</comment>
<dbReference type="GO" id="GO:0006310">
    <property type="term" value="P:DNA recombination"/>
    <property type="evidence" value="ECO:0007669"/>
    <property type="project" value="UniProtKB-KW"/>
</dbReference>
<evidence type="ECO:0000313" key="7">
    <source>
        <dbReference type="EMBL" id="EWH08542.1"/>
    </source>
</evidence>
<dbReference type="Pfam" id="PF00589">
    <property type="entry name" value="Phage_integrase"/>
    <property type="match status" value="1"/>
</dbReference>
<dbReference type="STRING" id="1328313.DS2_16739"/>
<dbReference type="InterPro" id="IPR013762">
    <property type="entry name" value="Integrase-like_cat_sf"/>
</dbReference>
<accession>W7QHZ0</accession>
<dbReference type="GO" id="GO:0003677">
    <property type="term" value="F:DNA binding"/>
    <property type="evidence" value="ECO:0007669"/>
    <property type="project" value="UniProtKB-UniRule"/>
</dbReference>
<gene>
    <name evidence="7" type="ORF">DS2_16739</name>
</gene>
<dbReference type="InterPro" id="IPR050090">
    <property type="entry name" value="Tyrosine_recombinase_XerCD"/>
</dbReference>
<protein>
    <submittedName>
        <fullName evidence="7">ISSod25 integrase</fullName>
    </submittedName>
</protein>
<dbReference type="RefSeq" id="WP_035016064.1">
    <property type="nucleotide sequence ID" value="NZ_ARZY01000043.1"/>
</dbReference>
<dbReference type="Gene3D" id="1.10.150.130">
    <property type="match status" value="1"/>
</dbReference>
<keyword evidence="1" id="KW-0229">DNA integration</keyword>
<dbReference type="InterPro" id="IPR011010">
    <property type="entry name" value="DNA_brk_join_enz"/>
</dbReference>
<evidence type="ECO:0000256" key="1">
    <source>
        <dbReference type="ARBA" id="ARBA00022908"/>
    </source>
</evidence>
<dbReference type="GO" id="GO:0015074">
    <property type="term" value="P:DNA integration"/>
    <property type="evidence" value="ECO:0007669"/>
    <property type="project" value="UniProtKB-KW"/>
</dbReference>
<keyword evidence="2 4" id="KW-0238">DNA-binding</keyword>
<dbReference type="eggNOG" id="COG4974">
    <property type="taxonomic scope" value="Bacteria"/>
</dbReference>
<reference evidence="7 8" key="1">
    <citation type="journal article" date="2014" name="Genome Announc.">
        <title>Draft Genome Sequence of the Agar-Degrading Bacterium Catenovulum sp. Strain DS-2, Isolated from Intestines of Haliotis diversicolor.</title>
        <authorList>
            <person name="Shan D."/>
            <person name="Li X."/>
            <person name="Gu Z."/>
            <person name="Wei G."/>
            <person name="Gao Z."/>
            <person name="Shao Z."/>
        </authorList>
    </citation>
    <scope>NUCLEOTIDE SEQUENCE [LARGE SCALE GENOMIC DNA]</scope>
    <source>
        <strain evidence="7 8">DS-2</strain>
    </source>
</reference>
<feature type="domain" description="Tyr recombinase" evidence="5">
    <location>
        <begin position="96"/>
        <end position="270"/>
    </location>
</feature>
<dbReference type="PANTHER" id="PTHR30349">
    <property type="entry name" value="PHAGE INTEGRASE-RELATED"/>
    <property type="match status" value="1"/>
</dbReference>
<dbReference type="EMBL" id="ARZY01000043">
    <property type="protein sequence ID" value="EWH08542.1"/>
    <property type="molecule type" value="Genomic_DNA"/>
</dbReference>
<dbReference type="InterPro" id="IPR010998">
    <property type="entry name" value="Integrase_recombinase_N"/>
</dbReference>
<evidence type="ECO:0000256" key="2">
    <source>
        <dbReference type="ARBA" id="ARBA00023125"/>
    </source>
</evidence>